<evidence type="ECO:0000256" key="2">
    <source>
        <dbReference type="ARBA" id="ARBA00022814"/>
    </source>
</evidence>
<keyword evidence="2 6" id="KW-0889">Transcription antitermination</keyword>
<evidence type="ECO:0000256" key="6">
    <source>
        <dbReference type="HAMAP-Rule" id="MF_00073"/>
    </source>
</evidence>
<dbReference type="GO" id="GO:0031564">
    <property type="term" value="P:transcription antitermination"/>
    <property type="evidence" value="ECO:0007669"/>
    <property type="project" value="UniProtKB-KW"/>
</dbReference>
<comment type="similarity">
    <text evidence="1 6">Belongs to the NusB family.</text>
</comment>
<dbReference type="GO" id="GO:0005829">
    <property type="term" value="C:cytosol"/>
    <property type="evidence" value="ECO:0007669"/>
    <property type="project" value="TreeGrafter"/>
</dbReference>
<dbReference type="SUPFAM" id="SSF48013">
    <property type="entry name" value="NusB-like"/>
    <property type="match status" value="1"/>
</dbReference>
<evidence type="ECO:0000256" key="1">
    <source>
        <dbReference type="ARBA" id="ARBA00005952"/>
    </source>
</evidence>
<keyword evidence="4 6" id="KW-0805">Transcription regulation</keyword>
<keyword evidence="3 6" id="KW-0694">RNA-binding</keyword>
<accession>A0A1P8WAE2</accession>
<dbReference type="Pfam" id="PF01029">
    <property type="entry name" value="NusB"/>
    <property type="match status" value="1"/>
</dbReference>
<evidence type="ECO:0000259" key="7">
    <source>
        <dbReference type="Pfam" id="PF01029"/>
    </source>
</evidence>
<proteinExistence type="inferred from homology"/>
<evidence type="ECO:0000256" key="4">
    <source>
        <dbReference type="ARBA" id="ARBA00023015"/>
    </source>
</evidence>
<sequence>MPRRSDARRQALQMLYLVDQNPDADTHWIRTSLQEELKTEQLVDLAWSLFTGVREYCSQIDQQIVDVAANWRIERMAPTDRNVIRLGVFEIQYFGTPAAVVLNECIELAREYGTENSPSFVNGVLDKLTASESSSLTTKDESGTV</sequence>
<evidence type="ECO:0000256" key="3">
    <source>
        <dbReference type="ARBA" id="ARBA00022884"/>
    </source>
</evidence>
<comment type="function">
    <text evidence="6">Involved in transcription antitermination. Required for transcription of ribosomal RNA (rRNA) genes. Binds specifically to the boxA antiterminator sequence of the ribosomal RNA (rrn) operons.</text>
</comment>
<feature type="domain" description="NusB/RsmB/TIM44" evidence="7">
    <location>
        <begin position="6"/>
        <end position="128"/>
    </location>
</feature>
<keyword evidence="5 6" id="KW-0804">Transcription</keyword>
<dbReference type="STRING" id="1891926.Fuma_00612"/>
<dbReference type="PANTHER" id="PTHR11078:SF3">
    <property type="entry name" value="ANTITERMINATION NUSB DOMAIN-CONTAINING PROTEIN"/>
    <property type="match status" value="1"/>
</dbReference>
<dbReference type="AlphaFoldDB" id="A0A1P8WAE2"/>
<reference evidence="8 9" key="1">
    <citation type="journal article" date="2016" name="Front. Microbiol.">
        <title>Fuerstia marisgermanicae gen. nov., sp. nov., an Unusual Member of the Phylum Planctomycetes from the German Wadden Sea.</title>
        <authorList>
            <person name="Kohn T."/>
            <person name="Heuer A."/>
            <person name="Jogler M."/>
            <person name="Vollmers J."/>
            <person name="Boedeker C."/>
            <person name="Bunk B."/>
            <person name="Rast P."/>
            <person name="Borchert D."/>
            <person name="Glockner I."/>
            <person name="Freese H.M."/>
            <person name="Klenk H.P."/>
            <person name="Overmann J."/>
            <person name="Kaster A.K."/>
            <person name="Rohde M."/>
            <person name="Wiegand S."/>
            <person name="Jogler C."/>
        </authorList>
    </citation>
    <scope>NUCLEOTIDE SEQUENCE [LARGE SCALE GENOMIC DNA]</scope>
    <source>
        <strain evidence="8 9">NH11</strain>
    </source>
</reference>
<evidence type="ECO:0000313" key="9">
    <source>
        <dbReference type="Proteomes" id="UP000187735"/>
    </source>
</evidence>
<dbReference type="GO" id="GO:0006353">
    <property type="term" value="P:DNA-templated transcription termination"/>
    <property type="evidence" value="ECO:0007669"/>
    <property type="project" value="UniProtKB-UniRule"/>
</dbReference>
<dbReference type="PANTHER" id="PTHR11078">
    <property type="entry name" value="N UTILIZATION SUBSTANCE PROTEIN B-RELATED"/>
    <property type="match status" value="1"/>
</dbReference>
<organism evidence="8 9">
    <name type="scientific">Fuerstiella marisgermanici</name>
    <dbReference type="NCBI Taxonomy" id="1891926"/>
    <lineage>
        <taxon>Bacteria</taxon>
        <taxon>Pseudomonadati</taxon>
        <taxon>Planctomycetota</taxon>
        <taxon>Planctomycetia</taxon>
        <taxon>Planctomycetales</taxon>
        <taxon>Planctomycetaceae</taxon>
        <taxon>Fuerstiella</taxon>
    </lineage>
</organism>
<dbReference type="RefSeq" id="WP_077022843.1">
    <property type="nucleotide sequence ID" value="NZ_CP017641.1"/>
</dbReference>
<dbReference type="InterPro" id="IPR006027">
    <property type="entry name" value="NusB_RsmB_TIM44"/>
</dbReference>
<dbReference type="InterPro" id="IPR035926">
    <property type="entry name" value="NusB-like_sf"/>
</dbReference>
<dbReference type="GO" id="GO:0003723">
    <property type="term" value="F:RNA binding"/>
    <property type="evidence" value="ECO:0007669"/>
    <property type="project" value="UniProtKB-UniRule"/>
</dbReference>
<dbReference type="EMBL" id="CP017641">
    <property type="protein sequence ID" value="APZ91028.1"/>
    <property type="molecule type" value="Genomic_DNA"/>
</dbReference>
<evidence type="ECO:0000256" key="5">
    <source>
        <dbReference type="ARBA" id="ARBA00023163"/>
    </source>
</evidence>
<dbReference type="KEGG" id="fmr:Fuma_00612"/>
<protein>
    <recommendedName>
        <fullName evidence="6">Transcription antitermination protein NusB</fullName>
    </recommendedName>
    <alternativeName>
        <fullName evidence="6">Antitermination factor NusB</fullName>
    </alternativeName>
</protein>
<evidence type="ECO:0000313" key="8">
    <source>
        <dbReference type="EMBL" id="APZ91028.1"/>
    </source>
</evidence>
<keyword evidence="9" id="KW-1185">Reference proteome</keyword>
<gene>
    <name evidence="6" type="primary">nusB</name>
    <name evidence="8" type="ORF">Fuma_00612</name>
</gene>
<dbReference type="OrthoDB" id="9811381at2"/>
<dbReference type="Proteomes" id="UP000187735">
    <property type="component" value="Chromosome"/>
</dbReference>
<dbReference type="HAMAP" id="MF_00073">
    <property type="entry name" value="NusB"/>
    <property type="match status" value="1"/>
</dbReference>
<dbReference type="Gene3D" id="1.10.940.10">
    <property type="entry name" value="NusB-like"/>
    <property type="match status" value="1"/>
</dbReference>
<dbReference type="NCBIfam" id="TIGR01951">
    <property type="entry name" value="nusB"/>
    <property type="match status" value="1"/>
</dbReference>
<dbReference type="InterPro" id="IPR011605">
    <property type="entry name" value="NusB_fam"/>
</dbReference>
<name>A0A1P8WAE2_9PLAN</name>